<keyword evidence="8" id="KW-1185">Reference proteome</keyword>
<dbReference type="Gene3D" id="3.40.50.300">
    <property type="entry name" value="P-loop containing nucleotide triphosphate hydrolases"/>
    <property type="match status" value="1"/>
</dbReference>
<dbReference type="InterPro" id="IPR050093">
    <property type="entry name" value="ABC_SmlMolc_Importer"/>
</dbReference>
<dbReference type="GO" id="GO:0005524">
    <property type="term" value="F:ATP binding"/>
    <property type="evidence" value="ECO:0007669"/>
    <property type="project" value="UniProtKB-KW"/>
</dbReference>
<dbReference type="SUPFAM" id="SSF52540">
    <property type="entry name" value="P-loop containing nucleoside triphosphate hydrolases"/>
    <property type="match status" value="1"/>
</dbReference>
<protein>
    <submittedName>
        <fullName evidence="7">Molybdate transport system ATP-binding protein</fullName>
    </submittedName>
</protein>
<keyword evidence="2" id="KW-0472">Membrane</keyword>
<accession>A0A4Q7V7V5</accession>
<dbReference type="InterPro" id="IPR003593">
    <property type="entry name" value="AAA+_ATPase"/>
</dbReference>
<dbReference type="PANTHER" id="PTHR42781">
    <property type="entry name" value="SPERMIDINE/PUTRESCINE IMPORT ATP-BINDING PROTEIN POTA"/>
    <property type="match status" value="1"/>
</dbReference>
<dbReference type="InterPro" id="IPR017871">
    <property type="entry name" value="ABC_transporter-like_CS"/>
</dbReference>
<keyword evidence="1" id="KW-0813">Transport</keyword>
<proteinExistence type="predicted"/>
<dbReference type="InterPro" id="IPR003439">
    <property type="entry name" value="ABC_transporter-like_ATP-bd"/>
</dbReference>
<dbReference type="Proteomes" id="UP000293398">
    <property type="component" value="Unassembled WGS sequence"/>
</dbReference>
<dbReference type="AlphaFoldDB" id="A0A4Q7V7V5"/>
<evidence type="ECO:0000313" key="7">
    <source>
        <dbReference type="EMBL" id="RZT92736.1"/>
    </source>
</evidence>
<evidence type="ECO:0000256" key="1">
    <source>
        <dbReference type="ARBA" id="ARBA00022448"/>
    </source>
</evidence>
<dbReference type="InterPro" id="IPR027417">
    <property type="entry name" value="P-loop_NTPase"/>
</dbReference>
<evidence type="ECO:0000256" key="4">
    <source>
        <dbReference type="ARBA" id="ARBA00022840"/>
    </source>
</evidence>
<dbReference type="PANTHER" id="PTHR42781:SF4">
    <property type="entry name" value="SPERMIDINE_PUTRESCINE IMPORT ATP-BINDING PROTEIN POTA"/>
    <property type="match status" value="1"/>
</dbReference>
<reference evidence="7 8" key="1">
    <citation type="submission" date="2019-02" db="EMBL/GenBank/DDBJ databases">
        <title>Genomic Encyclopedia of Type Strains, Phase IV (KMG-IV): sequencing the most valuable type-strain genomes for metagenomic binning, comparative biology and taxonomic classification.</title>
        <authorList>
            <person name="Goeker M."/>
        </authorList>
    </citation>
    <scope>NUCLEOTIDE SEQUENCE [LARGE SCALE GENOMIC DNA]</scope>
    <source>
        <strain evidence="7 8">DSM 23814</strain>
    </source>
</reference>
<dbReference type="EMBL" id="SHKO01000003">
    <property type="protein sequence ID" value="RZT92736.1"/>
    <property type="molecule type" value="Genomic_DNA"/>
</dbReference>
<evidence type="ECO:0000256" key="3">
    <source>
        <dbReference type="ARBA" id="ARBA00022741"/>
    </source>
</evidence>
<dbReference type="PROSITE" id="PS50893">
    <property type="entry name" value="ABC_TRANSPORTER_2"/>
    <property type="match status" value="1"/>
</dbReference>
<feature type="domain" description="ABC transporter" evidence="6">
    <location>
        <begin position="31"/>
        <end position="254"/>
    </location>
</feature>
<gene>
    <name evidence="7" type="ORF">EV681_3494</name>
</gene>
<dbReference type="PROSITE" id="PS00211">
    <property type="entry name" value="ABC_TRANSPORTER_1"/>
    <property type="match status" value="1"/>
</dbReference>
<dbReference type="SMART" id="SM00382">
    <property type="entry name" value="AAA"/>
    <property type="match status" value="1"/>
</dbReference>
<evidence type="ECO:0000259" key="6">
    <source>
        <dbReference type="PROSITE" id="PS50893"/>
    </source>
</evidence>
<sequence length="254" mass="28409">MRSAMRPTAVAPDEGQRGADSVMNQPDTPFVLDVSIRRQMPLAQHGFTLDVEFSARTRRIVIQGPSGAGKSMTLRALAGLMTPDSGRVVLNQDVLFDSAAGIAKTPRERHISYLFQDYALFPHLTVRQNVAFSLSRGLLNPARNAWREQTDYWLDKMHMQAYADRYPEQLSGGQKQRVALARALASRPRLLLLDEPFAALDTNLRQHLRQEISQLQSQLQLPLILVTHDPVDVAVFGDLLLHVHNGSIRERGTA</sequence>
<keyword evidence="4 7" id="KW-0067">ATP-binding</keyword>
<name>A0A4Q7V7V5_9BURK</name>
<evidence type="ECO:0000313" key="8">
    <source>
        <dbReference type="Proteomes" id="UP000293398"/>
    </source>
</evidence>
<keyword evidence="3" id="KW-0547">Nucleotide-binding</keyword>
<evidence type="ECO:0000256" key="2">
    <source>
        <dbReference type="ARBA" id="ARBA00022475"/>
    </source>
</evidence>
<feature type="region of interest" description="Disordered" evidence="5">
    <location>
        <begin position="1"/>
        <end position="25"/>
    </location>
</feature>
<dbReference type="Pfam" id="PF00005">
    <property type="entry name" value="ABC_tran"/>
    <property type="match status" value="1"/>
</dbReference>
<keyword evidence="2" id="KW-1003">Cell membrane</keyword>
<evidence type="ECO:0000256" key="5">
    <source>
        <dbReference type="SAM" id="MobiDB-lite"/>
    </source>
</evidence>
<comment type="caution">
    <text evidence="7">The sequence shown here is derived from an EMBL/GenBank/DDBJ whole genome shotgun (WGS) entry which is preliminary data.</text>
</comment>
<dbReference type="GO" id="GO:0016887">
    <property type="term" value="F:ATP hydrolysis activity"/>
    <property type="evidence" value="ECO:0007669"/>
    <property type="project" value="InterPro"/>
</dbReference>
<organism evidence="7 8">
    <name type="scientific">Advenella incenata</name>
    <dbReference type="NCBI Taxonomy" id="267800"/>
    <lineage>
        <taxon>Bacteria</taxon>
        <taxon>Pseudomonadati</taxon>
        <taxon>Pseudomonadota</taxon>
        <taxon>Betaproteobacteria</taxon>
        <taxon>Burkholderiales</taxon>
        <taxon>Alcaligenaceae</taxon>
    </lineage>
</organism>